<gene>
    <name evidence="1" type="ORF">BL253_26135</name>
</gene>
<organism evidence="1 2">
    <name type="scientific">Pseudofrankia asymbiotica</name>
    <dbReference type="NCBI Taxonomy" id="1834516"/>
    <lineage>
        <taxon>Bacteria</taxon>
        <taxon>Bacillati</taxon>
        <taxon>Actinomycetota</taxon>
        <taxon>Actinomycetes</taxon>
        <taxon>Frankiales</taxon>
        <taxon>Frankiaceae</taxon>
        <taxon>Pseudofrankia</taxon>
    </lineage>
</organism>
<comment type="caution">
    <text evidence="1">The sequence shown here is derived from an EMBL/GenBank/DDBJ whole genome shotgun (WGS) entry which is preliminary data.</text>
</comment>
<sequence length="120" mass="12536">MPGMSVSFGAVEVFEAIPPHPMATGTPGQVLGALGPILNTVVLGSTRCGDAAIAALRADGHSVRGEDVAWLSRSLTPTSTSLATIRSPCADRTPRRLCAGYAPSFGYVMSMSRTETLCRR</sequence>
<evidence type="ECO:0000313" key="1">
    <source>
        <dbReference type="EMBL" id="ONH25988.1"/>
    </source>
</evidence>
<accession>A0A1V2I5H0</accession>
<dbReference type="EMBL" id="MOMC01000055">
    <property type="protein sequence ID" value="ONH25988.1"/>
    <property type="molecule type" value="Genomic_DNA"/>
</dbReference>
<protein>
    <submittedName>
        <fullName evidence="1">Uncharacterized protein</fullName>
    </submittedName>
</protein>
<reference evidence="2" key="1">
    <citation type="submission" date="2016-10" db="EMBL/GenBank/DDBJ databases">
        <title>Frankia sp. NRRL B-16386 Genome sequencing.</title>
        <authorList>
            <person name="Ghodhbane-Gtari F."/>
            <person name="Swanson E."/>
            <person name="Gueddou A."/>
            <person name="Hezbri K."/>
            <person name="Ktari K."/>
            <person name="Nouioui I."/>
            <person name="Morris K."/>
            <person name="Simpson S."/>
            <person name="Abebe-Akele F."/>
            <person name="Thomas K."/>
            <person name="Gtari M."/>
            <person name="Tisa L.S."/>
        </authorList>
    </citation>
    <scope>NUCLEOTIDE SEQUENCE [LARGE SCALE GENOMIC DNA]</scope>
    <source>
        <strain evidence="2">NRRL B-16386</strain>
    </source>
</reference>
<evidence type="ECO:0000313" key="2">
    <source>
        <dbReference type="Proteomes" id="UP000188929"/>
    </source>
</evidence>
<name>A0A1V2I5H0_9ACTN</name>
<dbReference type="Proteomes" id="UP000188929">
    <property type="component" value="Unassembled WGS sequence"/>
</dbReference>
<proteinExistence type="predicted"/>
<dbReference type="AlphaFoldDB" id="A0A1V2I5H0"/>
<keyword evidence="2" id="KW-1185">Reference proteome</keyword>